<reference evidence="2" key="1">
    <citation type="submission" date="2022-08" db="EMBL/GenBank/DDBJ databases">
        <authorList>
            <consortium name="DOE Joint Genome Institute"/>
            <person name="Min B."/>
            <person name="Riley R."/>
            <person name="Sierra-Patev S."/>
            <person name="Naranjo-Ortiz M."/>
            <person name="Looney B."/>
            <person name="Konkel Z."/>
            <person name="Slot J.C."/>
            <person name="Sakamoto Y."/>
            <person name="Steenwyk J.L."/>
            <person name="Rokas A."/>
            <person name="Carro J."/>
            <person name="Camarero S."/>
            <person name="Ferreira P."/>
            <person name="Molpeceres G."/>
            <person name="Ruiz-Duenas F.J."/>
            <person name="Serrano A."/>
            <person name="Henrissat B."/>
            <person name="Drula E."/>
            <person name="Hughes K.W."/>
            <person name="Mata J.L."/>
            <person name="Ishikawa N.K."/>
            <person name="Vargas-Isla R."/>
            <person name="Ushijima S."/>
            <person name="Smith C.A."/>
            <person name="Ahrendt S."/>
            <person name="Andreopoulos W."/>
            <person name="He G."/>
            <person name="Labutti K."/>
            <person name="Lipzen A."/>
            <person name="Ng V."/>
            <person name="Sandor L."/>
            <person name="Barry K."/>
            <person name="Martinez A.T."/>
            <person name="Xiao Y."/>
            <person name="Gibbons J.G."/>
            <person name="Terashima K."/>
            <person name="Hibbett D.S."/>
            <person name="Grigoriev I.V."/>
        </authorList>
    </citation>
    <scope>NUCLEOTIDE SEQUENCE</scope>
    <source>
        <strain evidence="2">TFB9207</strain>
    </source>
</reference>
<evidence type="ECO:0000313" key="3">
    <source>
        <dbReference type="Proteomes" id="UP001163846"/>
    </source>
</evidence>
<comment type="caution">
    <text evidence="2">The sequence shown here is derived from an EMBL/GenBank/DDBJ whole genome shotgun (WGS) entry which is preliminary data.</text>
</comment>
<feature type="chain" id="PRO_5041254434" evidence="1">
    <location>
        <begin position="32"/>
        <end position="241"/>
    </location>
</feature>
<gene>
    <name evidence="2" type="ORF">F5878DRAFT_298656</name>
</gene>
<feature type="signal peptide" evidence="1">
    <location>
        <begin position="1"/>
        <end position="31"/>
    </location>
</feature>
<evidence type="ECO:0000256" key="1">
    <source>
        <dbReference type="SAM" id="SignalP"/>
    </source>
</evidence>
<protein>
    <submittedName>
        <fullName evidence="2">Uncharacterized protein</fullName>
    </submittedName>
</protein>
<dbReference type="PROSITE" id="PS51257">
    <property type="entry name" value="PROKAR_LIPOPROTEIN"/>
    <property type="match status" value="1"/>
</dbReference>
<evidence type="ECO:0000313" key="2">
    <source>
        <dbReference type="EMBL" id="KAJ3835679.1"/>
    </source>
</evidence>
<keyword evidence="1" id="KW-0732">Signal</keyword>
<accession>A0AA38UAJ9</accession>
<dbReference type="EMBL" id="MU806388">
    <property type="protein sequence ID" value="KAJ3835679.1"/>
    <property type="molecule type" value="Genomic_DNA"/>
</dbReference>
<dbReference type="AlphaFoldDB" id="A0AA38UAJ9"/>
<sequence length="241" mass="25881">MRFNLLSRGLSFEANLTLIVGILSVVGCVNGVPVQVGSDGSEGTPESKAVQSTADQTQAKVVKLKWGGSVNQLKHSTDTEIALSSMLAYLSEEEQKEWSETSEKVLKWGLPKVATQLASLKPDQLKLEVVSDTFPTPDSRNDIKFMVLGRNRDIEGRIRLVPGTSIEVELLQNKGTRKAGTELSLNDLSKGQEYKSAYDTLVNLGTKAKSLLKKATFDLQARVKAARTGSTSGGGGGKEAA</sequence>
<organism evidence="2 3">
    <name type="scientific">Lentinula raphanica</name>
    <dbReference type="NCBI Taxonomy" id="153919"/>
    <lineage>
        <taxon>Eukaryota</taxon>
        <taxon>Fungi</taxon>
        <taxon>Dikarya</taxon>
        <taxon>Basidiomycota</taxon>
        <taxon>Agaricomycotina</taxon>
        <taxon>Agaricomycetes</taxon>
        <taxon>Agaricomycetidae</taxon>
        <taxon>Agaricales</taxon>
        <taxon>Marasmiineae</taxon>
        <taxon>Omphalotaceae</taxon>
        <taxon>Lentinula</taxon>
    </lineage>
</organism>
<keyword evidence="3" id="KW-1185">Reference proteome</keyword>
<dbReference type="Proteomes" id="UP001163846">
    <property type="component" value="Unassembled WGS sequence"/>
</dbReference>
<name>A0AA38UAJ9_9AGAR</name>
<proteinExistence type="predicted"/>